<dbReference type="NCBIfam" id="NF038065">
    <property type="entry name" value="Pr6Pr"/>
    <property type="match status" value="1"/>
</dbReference>
<dbReference type="Proteomes" id="UP001519362">
    <property type="component" value="Unassembled WGS sequence"/>
</dbReference>
<proteinExistence type="predicted"/>
<keyword evidence="1" id="KW-0812">Transmembrane</keyword>
<evidence type="ECO:0008006" key="4">
    <source>
        <dbReference type="Google" id="ProtNLM"/>
    </source>
</evidence>
<comment type="caution">
    <text evidence="2">The sequence shown here is derived from an EMBL/GenBank/DDBJ whole genome shotgun (WGS) entry which is preliminary data.</text>
</comment>
<feature type="transmembrane region" description="Helical" evidence="1">
    <location>
        <begin position="82"/>
        <end position="101"/>
    </location>
</feature>
<accession>A0ABS4ZGK0</accession>
<feature type="transmembrane region" description="Helical" evidence="1">
    <location>
        <begin position="18"/>
        <end position="38"/>
    </location>
</feature>
<sequence length="162" mass="17855">MADWAPRCVRRHRGEEPAWLGVLLACASTYMIVTGIVYNLLLRGIENPSTVVAWADEVLHLIGPALLLADVLFAPRRRPLRWAAIWAIIAFPLAWSVYTLLRANTITAPATGNAWRYPYPFLDPHLQGGYGGVALYIAAITVCFTAVAAAIVWASRARASRR</sequence>
<dbReference type="InterPro" id="IPR049713">
    <property type="entry name" value="Pr6Pr-like"/>
</dbReference>
<name>A0ABS4ZGK0_9MICO</name>
<organism evidence="2 3">
    <name type="scientific">Microbacterium amylolyticum</name>
    <dbReference type="NCBI Taxonomy" id="936337"/>
    <lineage>
        <taxon>Bacteria</taxon>
        <taxon>Bacillati</taxon>
        <taxon>Actinomycetota</taxon>
        <taxon>Actinomycetes</taxon>
        <taxon>Micrococcales</taxon>
        <taxon>Microbacteriaceae</taxon>
        <taxon>Microbacterium</taxon>
    </lineage>
</organism>
<protein>
    <recommendedName>
        <fullName evidence="4">FAR-17a/AIG1-like protein</fullName>
    </recommendedName>
</protein>
<gene>
    <name evidence="2" type="ORF">JOF34_000987</name>
</gene>
<dbReference type="RefSeq" id="WP_165136475.1">
    <property type="nucleotide sequence ID" value="NZ_CP049253.1"/>
</dbReference>
<feature type="transmembrane region" description="Helical" evidence="1">
    <location>
        <begin position="133"/>
        <end position="154"/>
    </location>
</feature>
<dbReference type="EMBL" id="JAGIOL010000001">
    <property type="protein sequence ID" value="MBP2436401.1"/>
    <property type="molecule type" value="Genomic_DNA"/>
</dbReference>
<feature type="transmembrane region" description="Helical" evidence="1">
    <location>
        <begin position="58"/>
        <end position="75"/>
    </location>
</feature>
<keyword evidence="1" id="KW-1133">Transmembrane helix</keyword>
<evidence type="ECO:0000313" key="3">
    <source>
        <dbReference type="Proteomes" id="UP001519362"/>
    </source>
</evidence>
<reference evidence="2 3" key="1">
    <citation type="submission" date="2021-03" db="EMBL/GenBank/DDBJ databases">
        <title>Sequencing the genomes of 1000 actinobacteria strains.</title>
        <authorList>
            <person name="Klenk H.-P."/>
        </authorList>
    </citation>
    <scope>NUCLEOTIDE SEQUENCE [LARGE SCALE GENOMIC DNA]</scope>
    <source>
        <strain evidence="2 3">DSM 24221</strain>
    </source>
</reference>
<keyword evidence="1" id="KW-0472">Membrane</keyword>
<evidence type="ECO:0000313" key="2">
    <source>
        <dbReference type="EMBL" id="MBP2436401.1"/>
    </source>
</evidence>
<evidence type="ECO:0000256" key="1">
    <source>
        <dbReference type="SAM" id="Phobius"/>
    </source>
</evidence>
<keyword evidence="3" id="KW-1185">Reference proteome</keyword>